<proteinExistence type="predicted"/>
<gene>
    <name evidence="1" type="ORF">PanWU01x14_094700</name>
</gene>
<organism evidence="1 2">
    <name type="scientific">Parasponia andersonii</name>
    <name type="common">Sponia andersonii</name>
    <dbReference type="NCBI Taxonomy" id="3476"/>
    <lineage>
        <taxon>Eukaryota</taxon>
        <taxon>Viridiplantae</taxon>
        <taxon>Streptophyta</taxon>
        <taxon>Embryophyta</taxon>
        <taxon>Tracheophyta</taxon>
        <taxon>Spermatophyta</taxon>
        <taxon>Magnoliopsida</taxon>
        <taxon>eudicotyledons</taxon>
        <taxon>Gunneridae</taxon>
        <taxon>Pentapetalae</taxon>
        <taxon>rosids</taxon>
        <taxon>fabids</taxon>
        <taxon>Rosales</taxon>
        <taxon>Cannabaceae</taxon>
        <taxon>Parasponia</taxon>
    </lineage>
</organism>
<dbReference type="OrthoDB" id="1748983at2759"/>
<name>A0A2P5D5C2_PARAD</name>
<reference evidence="2" key="1">
    <citation type="submission" date="2016-06" db="EMBL/GenBank/DDBJ databases">
        <title>Parallel loss of symbiosis genes in relatives of nitrogen-fixing non-legume Parasponia.</title>
        <authorList>
            <person name="Van Velzen R."/>
            <person name="Holmer R."/>
            <person name="Bu F."/>
            <person name="Rutten L."/>
            <person name="Van Zeijl A."/>
            <person name="Liu W."/>
            <person name="Santuari L."/>
            <person name="Cao Q."/>
            <person name="Sharma T."/>
            <person name="Shen D."/>
            <person name="Roswanjaya Y."/>
            <person name="Wardhani T."/>
            <person name="Kalhor M.S."/>
            <person name="Jansen J."/>
            <person name="Van den Hoogen J."/>
            <person name="Gungor B."/>
            <person name="Hartog M."/>
            <person name="Hontelez J."/>
            <person name="Verver J."/>
            <person name="Yang W.-C."/>
            <person name="Schijlen E."/>
            <person name="Repin R."/>
            <person name="Schilthuizen M."/>
            <person name="Schranz E."/>
            <person name="Heidstra R."/>
            <person name="Miyata K."/>
            <person name="Fedorova E."/>
            <person name="Kohlen W."/>
            <person name="Bisseling T."/>
            <person name="Smit S."/>
            <person name="Geurts R."/>
        </authorList>
    </citation>
    <scope>NUCLEOTIDE SEQUENCE [LARGE SCALE GENOMIC DNA]</scope>
    <source>
        <strain evidence="2">cv. WU1-14</strain>
    </source>
</reference>
<dbReference type="AlphaFoldDB" id="A0A2P5D5C2"/>
<dbReference type="STRING" id="3476.A0A2P5D5C2"/>
<evidence type="ECO:0000313" key="2">
    <source>
        <dbReference type="Proteomes" id="UP000237105"/>
    </source>
</evidence>
<keyword evidence="2" id="KW-1185">Reference proteome</keyword>
<dbReference type="Proteomes" id="UP000237105">
    <property type="component" value="Unassembled WGS sequence"/>
</dbReference>
<accession>A0A2P5D5C2</accession>
<protein>
    <recommendedName>
        <fullName evidence="3">Reverse transcriptase</fullName>
    </recommendedName>
</protein>
<dbReference type="EMBL" id="JXTB01000062">
    <property type="protein sequence ID" value="PON68499.1"/>
    <property type="molecule type" value="Genomic_DNA"/>
</dbReference>
<sequence>MKEEILWKQKSRVNWLCKGDRCTRLFFMTAMARRRRNLIHYIKDDDGRWLDERKVVGDALTRKFQTLFSSQESTCPPDLNGLQLPKIKPEAWNPLLAIPTREEIFTALSSMNLMKAPGLDGMPTLFYKTYWPIVNDLLLCGRETRKEARAFLECLHTYSSWSGQKVNEEKSNVYFRRNLPGNKARELTQVLGFKPLRGQGRYLGLLFIFSHDKAKDFKGVIERVQNKLSGWKARCLSRAGRDVLAKLVGMAILVYTLMSVPVPKSTCSRIDSVIRDFWWGFSSEKSHLYLKIVECLLPTQGIGRTRLSSNATS</sequence>
<evidence type="ECO:0000313" key="1">
    <source>
        <dbReference type="EMBL" id="PON68499.1"/>
    </source>
</evidence>
<evidence type="ECO:0008006" key="3">
    <source>
        <dbReference type="Google" id="ProtNLM"/>
    </source>
</evidence>
<comment type="caution">
    <text evidence="1">The sequence shown here is derived from an EMBL/GenBank/DDBJ whole genome shotgun (WGS) entry which is preliminary data.</text>
</comment>
<dbReference type="PANTHER" id="PTHR33116:SF86">
    <property type="entry name" value="REVERSE TRANSCRIPTASE DOMAIN-CONTAINING PROTEIN"/>
    <property type="match status" value="1"/>
</dbReference>
<dbReference type="PANTHER" id="PTHR33116">
    <property type="entry name" value="REVERSE TRANSCRIPTASE ZINC-BINDING DOMAIN-CONTAINING PROTEIN-RELATED-RELATED"/>
    <property type="match status" value="1"/>
</dbReference>